<organism evidence="1 2">
    <name type="scientific">Pararhodospirillum photometricum DSM 122</name>
    <dbReference type="NCBI Taxonomy" id="1150469"/>
    <lineage>
        <taxon>Bacteria</taxon>
        <taxon>Pseudomonadati</taxon>
        <taxon>Pseudomonadota</taxon>
        <taxon>Alphaproteobacteria</taxon>
        <taxon>Rhodospirillales</taxon>
        <taxon>Rhodospirillaceae</taxon>
        <taxon>Pararhodospirillum</taxon>
    </lineage>
</organism>
<dbReference type="CDD" id="cd07067">
    <property type="entry name" value="HP_PGM_like"/>
    <property type="match status" value="1"/>
</dbReference>
<dbReference type="AlphaFoldDB" id="H6SSC8"/>
<keyword evidence="2" id="KW-1185">Reference proteome</keyword>
<gene>
    <name evidence="1" type="ORF">RSPPHO_01181</name>
</gene>
<dbReference type="SUPFAM" id="SSF53254">
    <property type="entry name" value="Phosphoglycerate mutase-like"/>
    <property type="match status" value="1"/>
</dbReference>
<dbReference type="eggNOG" id="COG2062">
    <property type="taxonomic scope" value="Bacteria"/>
</dbReference>
<evidence type="ECO:0000313" key="2">
    <source>
        <dbReference type="Proteomes" id="UP000033220"/>
    </source>
</evidence>
<dbReference type="HOGENOM" id="CLU_084603_2_3_5"/>
<sequence>MRRWQRRSAPSTNGAVCTTPKGCLESYPPRAGSSFMIMKRLLLLRHAKSDWSQAGQDDIDRALAPRGTAAAERMAAVVGAGPLDAVLCSPARRARETLALVRPALPADLPILEEPGLYVFEPDPLLAHLRALPEAYTSVLVVGHNPALERVALTLAGPNSAPAALALLRHKFPTAALAEIHTAGPWTALAPLRAHLVAFTRPRDLPSS</sequence>
<reference evidence="1 2" key="1">
    <citation type="submission" date="2012-02" db="EMBL/GenBank/DDBJ databases">
        <title>Shotgun genome sequence of Phaeospirillum photometricum DSM 122.</title>
        <authorList>
            <person name="Duquesne K."/>
            <person name="Sturgis J."/>
        </authorList>
    </citation>
    <scope>NUCLEOTIDE SEQUENCE [LARGE SCALE GENOMIC DNA]</scope>
    <source>
        <strain evidence="2">DSM122</strain>
    </source>
</reference>
<dbReference type="SMART" id="SM00855">
    <property type="entry name" value="PGAM"/>
    <property type="match status" value="1"/>
</dbReference>
<dbReference type="EMBL" id="HE663493">
    <property type="protein sequence ID" value="CCG07807.1"/>
    <property type="molecule type" value="Genomic_DNA"/>
</dbReference>
<dbReference type="Gene3D" id="3.40.50.1240">
    <property type="entry name" value="Phosphoglycerate mutase-like"/>
    <property type="match status" value="1"/>
</dbReference>
<dbReference type="KEGG" id="rpm:RSPPHO_01181"/>
<evidence type="ECO:0000313" key="1">
    <source>
        <dbReference type="EMBL" id="CCG07807.1"/>
    </source>
</evidence>
<dbReference type="InterPro" id="IPR013078">
    <property type="entry name" value="His_Pase_superF_clade-1"/>
</dbReference>
<protein>
    <submittedName>
        <fullName evidence="1">Phosphohistidine phosphatase, SixA</fullName>
    </submittedName>
</protein>
<dbReference type="InterPro" id="IPR029033">
    <property type="entry name" value="His_PPase_superfam"/>
</dbReference>
<dbReference type="Pfam" id="PF00300">
    <property type="entry name" value="His_Phos_1"/>
    <property type="match status" value="1"/>
</dbReference>
<dbReference type="STRING" id="1150469.RSPPHO_01181"/>
<name>H6SSC8_PARPM</name>
<accession>H6SSC8</accession>
<dbReference type="Proteomes" id="UP000033220">
    <property type="component" value="Chromosome DSM 122"/>
</dbReference>
<proteinExistence type="predicted"/>
<dbReference type="PATRIC" id="fig|1150469.3.peg.1339"/>